<comment type="function">
    <text evidence="13">Component of the coat protein complex II (COPII) which promotes the formation of transport vesicles from the endoplasmic reticulum (ER). The coat has two main functions, the physical deformation of the endoplasmic reticulum membrane into vesicles and the selection of cargo molecules.</text>
</comment>
<feature type="domain" description="Sec16 Sec23-binding" evidence="19">
    <location>
        <begin position="546"/>
        <end position="667"/>
    </location>
</feature>
<evidence type="ECO:0000256" key="11">
    <source>
        <dbReference type="ARBA" id="ARBA00023136"/>
    </source>
</evidence>
<dbReference type="InterPro" id="IPR019775">
    <property type="entry name" value="WD40_repeat_CS"/>
</dbReference>
<evidence type="ECO:0000256" key="8">
    <source>
        <dbReference type="ARBA" id="ARBA00022824"/>
    </source>
</evidence>
<evidence type="ECO:0000256" key="12">
    <source>
        <dbReference type="ARBA" id="ARBA00023329"/>
    </source>
</evidence>
<dbReference type="PROSITE" id="PS50082">
    <property type="entry name" value="WD_REPEATS_2"/>
    <property type="match status" value="2"/>
</dbReference>
<dbReference type="PANTHER" id="PTHR13923:SF11">
    <property type="entry name" value="SECRETORY 31, ISOFORM D"/>
    <property type="match status" value="1"/>
</dbReference>
<dbReference type="Gene3D" id="1.25.40.1030">
    <property type="match status" value="1"/>
</dbReference>
<sequence length="1211" mass="132501">MKLKEIERTANTAWSPAENYPILLAAGTAGQQLDASFSTSAALEIFAVDLKDPSLDLELKSSVPSQHRFRKVGWSSATQGIIVGGCDQGAIQVYNVSKLLSNEEGLVASPERHSGSVNALDFNPFQKNLLATGATNSEIYIWDMNNTSQPMTPGAKSQPYEDVEWLAWNRQVQHILASIFPTRSVVWDLRKNEPIIKLTDTTSRVKWKAVAWHPEVATQLCLASEEDINPVVQLWDLRFATAPVKSFHGHNRGVLTLSWCTQDSDFLVSAGKDNKILCWNPNAQEPDNDIICEIPNTQQWIFEVGWCPRNPSLLVGSSCDGRTSIYSLTGSASQMQMNTKIAESFPGMGEYSESQVPTTQQPSIDIKKAPKWMKKTSGAVFGFGGKLIAFSGKNLHICRVSSDKNFIERSRQLEQKIHEGNYHEICRGKQDPLWTYLEASFSTQPRIAIRDLLGYNKEAVSKLLGIPCKQSLNNEINNVTGQFSTLGQDGYDASIQDGIGLNCNNSENLNGGDIFDSLSLQQQVAEDNSQPFKFLADNEIDDKICKAILIGNIEDAINICLKEGTMADALILANAAGPEVLVKTQQKYFQKRGGCLRYVLEALVKNDWTKVVSKSDLSSWKETLAIILTYANDESLPTLCQELGSRLEKAGEEYSSCADICFIASGHIAPLIHKKTSGITLNPDNIQDLVELILVAQGALQARGQRLPIVGDVAKVMKEYVQLLAAEGDLETALEYINDSQDDSVVDLCDRIYYALGHKTMYHNQPPQRQPQTQAPLTRKPSVPFQGMQPQAPQPQMPTPQMSSFGRPPSVTGGGIPNVGSNAGLPPVVPISQAFGGMPPVVPKPSLIPQQAISSQPPPPPPQQSFSRNSPSPHIPGTTMKKYVVDPSVATSGYPRTGVSGNQMYNSPSQVPSSQPAVPLFGGPAFTPAPAYSHQEYGTSFPPPHGPPYQPTSATQQSYKSPTPPLQQQQPPLSFRSNQQNNVPFKPPGSTMPNVPPPSSHMSAQNNPPSGWNDPPSLGPRATQQKNDVAPQNPITHPLFGSVPPQQEYPGQQFQSQIPNQQQFQPPPAPVSAMQQPITGGYGDPPISMGRPAEPSKPKAPMPQQYLYIQNTLDDLRNKCLSVSNNALTRRKLEDVSKKLEVLYDNLTDDRLSTATLKGLEQLIQYVNNSDFNSGLALITHMVSGSDFAQIATFMTGIKILLQTAQQLRIN</sequence>
<dbReference type="InterPro" id="IPR015943">
    <property type="entry name" value="WD40/YVTN_repeat-like_dom_sf"/>
</dbReference>
<dbReference type="SUPFAM" id="SSF50978">
    <property type="entry name" value="WD40 repeat-like"/>
    <property type="match status" value="1"/>
</dbReference>
<evidence type="ECO:0000256" key="16">
    <source>
        <dbReference type="ARBA" id="ARBA00043112"/>
    </source>
</evidence>
<accession>A0AAW1D9Z6</accession>
<evidence type="ECO:0000256" key="17">
    <source>
        <dbReference type="PROSITE-ProRule" id="PRU00221"/>
    </source>
</evidence>
<gene>
    <name evidence="20" type="ORF">O3M35_009469</name>
</gene>
<evidence type="ECO:0000256" key="6">
    <source>
        <dbReference type="ARBA" id="ARBA00022574"/>
    </source>
</evidence>
<dbReference type="EMBL" id="JAPXFL010000006">
    <property type="protein sequence ID" value="KAK9505402.1"/>
    <property type="molecule type" value="Genomic_DNA"/>
</dbReference>
<feature type="compositionally biased region" description="Low complexity" evidence="18">
    <location>
        <begin position="1050"/>
        <end position="1064"/>
    </location>
</feature>
<dbReference type="GO" id="GO:0005789">
    <property type="term" value="C:endoplasmic reticulum membrane"/>
    <property type="evidence" value="ECO:0007669"/>
    <property type="project" value="UniProtKB-SubCell"/>
</dbReference>
<evidence type="ECO:0000256" key="3">
    <source>
        <dbReference type="ARBA" id="ARBA00009358"/>
    </source>
</evidence>
<evidence type="ECO:0000256" key="18">
    <source>
        <dbReference type="SAM" id="MobiDB-lite"/>
    </source>
</evidence>
<evidence type="ECO:0000256" key="13">
    <source>
        <dbReference type="ARBA" id="ARBA00025471"/>
    </source>
</evidence>
<feature type="compositionally biased region" description="Low complexity" evidence="18">
    <location>
        <begin position="907"/>
        <end position="919"/>
    </location>
</feature>
<evidence type="ECO:0000256" key="10">
    <source>
        <dbReference type="ARBA" id="ARBA00022927"/>
    </source>
</evidence>
<comment type="similarity">
    <text evidence="3">Belongs to the WD repeat SEC31 family.</text>
</comment>
<dbReference type="GO" id="GO:0070971">
    <property type="term" value="C:endoplasmic reticulum exit site"/>
    <property type="evidence" value="ECO:0007669"/>
    <property type="project" value="TreeGrafter"/>
</dbReference>
<feature type="compositionally biased region" description="Polar residues" evidence="18">
    <location>
        <begin position="1000"/>
        <end position="1010"/>
    </location>
</feature>
<evidence type="ECO:0000256" key="2">
    <source>
        <dbReference type="ARBA" id="ARBA00004406"/>
    </source>
</evidence>
<protein>
    <recommendedName>
        <fullName evidence="14">Protein transport protein Sec31A</fullName>
    </recommendedName>
    <alternativeName>
        <fullName evidence="16">SEC31-like protein 1</fullName>
    </alternativeName>
    <alternativeName>
        <fullName evidence="15">SEC31-related protein A</fullName>
    </alternativeName>
</protein>
<feature type="compositionally biased region" description="Low complexity" evidence="18">
    <location>
        <begin position="765"/>
        <end position="776"/>
    </location>
</feature>
<evidence type="ECO:0000259" key="19">
    <source>
        <dbReference type="Pfam" id="PF12931"/>
    </source>
</evidence>
<keyword evidence="12" id="KW-0968">Cytoplasmic vesicle</keyword>
<evidence type="ECO:0000256" key="5">
    <source>
        <dbReference type="ARBA" id="ARBA00022490"/>
    </source>
</evidence>
<dbReference type="Gene3D" id="1.20.940.10">
    <property type="entry name" value="Functional domain of the splicing factor Prp18"/>
    <property type="match status" value="1"/>
</dbReference>
<evidence type="ECO:0000256" key="1">
    <source>
        <dbReference type="ARBA" id="ARBA00004180"/>
    </source>
</evidence>
<dbReference type="Proteomes" id="UP001461498">
    <property type="component" value="Unassembled WGS sequence"/>
</dbReference>
<dbReference type="InterPro" id="IPR001680">
    <property type="entry name" value="WD40_rpt"/>
</dbReference>
<feature type="repeat" description="WD" evidence="17">
    <location>
        <begin position="247"/>
        <end position="280"/>
    </location>
</feature>
<dbReference type="Gene3D" id="2.130.10.10">
    <property type="entry name" value="YVTN repeat-like/Quinoprotein amine dehydrogenase"/>
    <property type="match status" value="1"/>
</dbReference>
<feature type="region of interest" description="Disordered" evidence="18">
    <location>
        <begin position="762"/>
        <end position="819"/>
    </location>
</feature>
<keyword evidence="10" id="KW-0653">Protein transport</keyword>
<dbReference type="PROSITE" id="PS50294">
    <property type="entry name" value="WD_REPEATS_REGION"/>
    <property type="match status" value="1"/>
</dbReference>
<evidence type="ECO:0000313" key="20">
    <source>
        <dbReference type="EMBL" id="KAK9505404.1"/>
    </source>
</evidence>
<dbReference type="EMBL" id="JAPXFL010000006">
    <property type="protein sequence ID" value="KAK9505403.1"/>
    <property type="molecule type" value="Genomic_DNA"/>
</dbReference>
<feature type="compositionally biased region" description="Pro residues" evidence="18">
    <location>
        <begin position="941"/>
        <end position="950"/>
    </location>
</feature>
<dbReference type="PROSITE" id="PS00678">
    <property type="entry name" value="WD_REPEATS_1"/>
    <property type="match status" value="1"/>
</dbReference>
<proteinExistence type="inferred from homology"/>
<dbReference type="InterPro" id="IPR024298">
    <property type="entry name" value="Sec16_Sec23-bd"/>
</dbReference>
<feature type="compositionally biased region" description="Low complexity" evidence="18">
    <location>
        <begin position="845"/>
        <end position="855"/>
    </location>
</feature>
<evidence type="ECO:0000256" key="14">
    <source>
        <dbReference type="ARBA" id="ARBA00039468"/>
    </source>
</evidence>
<keyword evidence="9" id="KW-0931">ER-Golgi transport</keyword>
<dbReference type="GO" id="GO:0015031">
    <property type="term" value="P:protein transport"/>
    <property type="evidence" value="ECO:0007669"/>
    <property type="project" value="UniProtKB-KW"/>
</dbReference>
<dbReference type="GO" id="GO:0005198">
    <property type="term" value="F:structural molecule activity"/>
    <property type="evidence" value="ECO:0007669"/>
    <property type="project" value="TreeGrafter"/>
</dbReference>
<feature type="compositionally biased region" description="Polar residues" evidence="18">
    <location>
        <begin position="951"/>
        <end position="961"/>
    </location>
</feature>
<dbReference type="InterPro" id="IPR036322">
    <property type="entry name" value="WD40_repeat_dom_sf"/>
</dbReference>
<feature type="repeat" description="WD" evidence="17">
    <location>
        <begin position="110"/>
        <end position="152"/>
    </location>
</feature>
<keyword evidence="6 17" id="KW-0853">WD repeat</keyword>
<dbReference type="InterPro" id="IPR040251">
    <property type="entry name" value="SEC31-like"/>
</dbReference>
<dbReference type="PANTHER" id="PTHR13923">
    <property type="entry name" value="SEC31-RELATED PROTEIN"/>
    <property type="match status" value="1"/>
</dbReference>
<evidence type="ECO:0000256" key="9">
    <source>
        <dbReference type="ARBA" id="ARBA00022892"/>
    </source>
</evidence>
<reference evidence="20 21" key="1">
    <citation type="submission" date="2022-12" db="EMBL/GenBank/DDBJ databases">
        <title>Chromosome-level genome assembly of true bugs.</title>
        <authorList>
            <person name="Ma L."/>
            <person name="Li H."/>
        </authorList>
    </citation>
    <scope>NUCLEOTIDE SEQUENCE [LARGE SCALE GENOMIC DNA]</scope>
    <source>
        <strain evidence="20">Lab_2022b</strain>
    </source>
</reference>
<dbReference type="EMBL" id="JAPXFL010000006">
    <property type="protein sequence ID" value="KAK9505404.1"/>
    <property type="molecule type" value="Genomic_DNA"/>
</dbReference>
<evidence type="ECO:0000313" key="21">
    <source>
        <dbReference type="Proteomes" id="UP001461498"/>
    </source>
</evidence>
<evidence type="ECO:0000256" key="7">
    <source>
        <dbReference type="ARBA" id="ARBA00022737"/>
    </source>
</evidence>
<dbReference type="AlphaFoldDB" id="A0AAW1D9Z6"/>
<keyword evidence="7" id="KW-0677">Repeat</keyword>
<dbReference type="FunFam" id="1.20.940.10:FF:000001">
    <property type="entry name" value="Protein transport protein Sec31A isoform A"/>
    <property type="match status" value="1"/>
</dbReference>
<keyword evidence="8" id="KW-0256">Endoplasmic reticulum</keyword>
<comment type="caution">
    <text evidence="20">The sequence shown here is derived from an EMBL/GenBank/DDBJ whole genome shotgun (WGS) entry which is preliminary data.</text>
</comment>
<dbReference type="Pfam" id="PF12931">
    <property type="entry name" value="TPR_Sec16"/>
    <property type="match status" value="1"/>
</dbReference>
<keyword evidence="21" id="KW-1185">Reference proteome</keyword>
<dbReference type="GO" id="GO:0090110">
    <property type="term" value="P:COPII-coated vesicle cargo loading"/>
    <property type="evidence" value="ECO:0007669"/>
    <property type="project" value="TreeGrafter"/>
</dbReference>
<keyword evidence="11" id="KW-0472">Membrane</keyword>
<dbReference type="GO" id="GO:0007029">
    <property type="term" value="P:endoplasmic reticulum organization"/>
    <property type="evidence" value="ECO:0007669"/>
    <property type="project" value="TreeGrafter"/>
</dbReference>
<organism evidence="20 21">
    <name type="scientific">Rhynocoris fuscipes</name>
    <dbReference type="NCBI Taxonomy" id="488301"/>
    <lineage>
        <taxon>Eukaryota</taxon>
        <taxon>Metazoa</taxon>
        <taxon>Ecdysozoa</taxon>
        <taxon>Arthropoda</taxon>
        <taxon>Hexapoda</taxon>
        <taxon>Insecta</taxon>
        <taxon>Pterygota</taxon>
        <taxon>Neoptera</taxon>
        <taxon>Paraneoptera</taxon>
        <taxon>Hemiptera</taxon>
        <taxon>Heteroptera</taxon>
        <taxon>Panheteroptera</taxon>
        <taxon>Cimicomorpha</taxon>
        <taxon>Reduviidae</taxon>
        <taxon>Harpactorinae</taxon>
        <taxon>Harpactorini</taxon>
        <taxon>Rhynocoris</taxon>
    </lineage>
</organism>
<dbReference type="FunFam" id="2.130.10.10:FF:000009">
    <property type="entry name" value="Protein transport protein Sec31A isoform A"/>
    <property type="match status" value="1"/>
</dbReference>
<dbReference type="Pfam" id="PF00400">
    <property type="entry name" value="WD40"/>
    <property type="match status" value="2"/>
</dbReference>
<name>A0AAW1D9Z6_9HEMI</name>
<comment type="subcellular location">
    <subcellularLocation>
        <location evidence="1">Cytoplasmic vesicle membrane</location>
        <topology evidence="1">Peripheral membrane protein</topology>
        <orientation evidence="1">Cytoplasmic side</orientation>
    </subcellularLocation>
    <subcellularLocation>
        <location evidence="2">Endoplasmic reticulum membrane</location>
        <topology evidence="2">Peripheral membrane protein</topology>
    </subcellularLocation>
</comment>
<evidence type="ECO:0000256" key="15">
    <source>
        <dbReference type="ARBA" id="ARBA00041470"/>
    </source>
</evidence>
<keyword evidence="5" id="KW-0963">Cytoplasm</keyword>
<dbReference type="SMART" id="SM00320">
    <property type="entry name" value="WD40"/>
    <property type="match status" value="5"/>
</dbReference>
<keyword evidence="4" id="KW-0813">Transport</keyword>
<dbReference type="GO" id="GO:0030127">
    <property type="term" value="C:COPII vesicle coat"/>
    <property type="evidence" value="ECO:0007669"/>
    <property type="project" value="TreeGrafter"/>
</dbReference>
<feature type="region of interest" description="Disordered" evidence="18">
    <location>
        <begin position="841"/>
        <end position="1100"/>
    </location>
</feature>
<evidence type="ECO:0000256" key="4">
    <source>
        <dbReference type="ARBA" id="ARBA00022448"/>
    </source>
</evidence>